<feature type="transmembrane region" description="Helical" evidence="6">
    <location>
        <begin position="75"/>
        <end position="94"/>
    </location>
</feature>
<evidence type="ECO:0000256" key="3">
    <source>
        <dbReference type="ARBA" id="ARBA00022692"/>
    </source>
</evidence>
<dbReference type="Pfam" id="PF03073">
    <property type="entry name" value="TspO_MBR"/>
    <property type="match status" value="1"/>
</dbReference>
<proteinExistence type="inferred from homology"/>
<comment type="similarity">
    <text evidence="2">Belongs to the TspO/BZRP family.</text>
</comment>
<name>A0A9J7BT62_9BACT</name>
<gene>
    <name evidence="7" type="ORF">MOP44_07670</name>
</gene>
<evidence type="ECO:0000256" key="1">
    <source>
        <dbReference type="ARBA" id="ARBA00004141"/>
    </source>
</evidence>
<dbReference type="AlphaFoldDB" id="A0A9J7BT62"/>
<organism evidence="7 8">
    <name type="scientific">Occallatibacter riparius</name>
    <dbReference type="NCBI Taxonomy" id="1002689"/>
    <lineage>
        <taxon>Bacteria</taxon>
        <taxon>Pseudomonadati</taxon>
        <taxon>Acidobacteriota</taxon>
        <taxon>Terriglobia</taxon>
        <taxon>Terriglobales</taxon>
        <taxon>Acidobacteriaceae</taxon>
        <taxon>Occallatibacter</taxon>
    </lineage>
</organism>
<keyword evidence="3 6" id="KW-0812">Transmembrane</keyword>
<protein>
    <submittedName>
        <fullName evidence="7">Tryptophan-rich sensory protein</fullName>
    </submittedName>
</protein>
<dbReference type="InterPro" id="IPR038330">
    <property type="entry name" value="TspO/MBR-related_sf"/>
</dbReference>
<evidence type="ECO:0000256" key="4">
    <source>
        <dbReference type="ARBA" id="ARBA00022989"/>
    </source>
</evidence>
<reference evidence="7" key="1">
    <citation type="submission" date="2021-04" db="EMBL/GenBank/DDBJ databases">
        <title>Phylogenetic analysis of Acidobacteriaceae.</title>
        <authorList>
            <person name="Qiu L."/>
            <person name="Zhang Q."/>
        </authorList>
    </citation>
    <scope>NUCLEOTIDE SEQUENCE</scope>
    <source>
        <strain evidence="7">DSM 25168</strain>
    </source>
</reference>
<dbReference type="EMBL" id="CP093313">
    <property type="protein sequence ID" value="UWZ85815.1"/>
    <property type="molecule type" value="Genomic_DNA"/>
</dbReference>
<dbReference type="PANTHER" id="PTHR10057">
    <property type="entry name" value="PERIPHERAL-TYPE BENZODIAZEPINE RECEPTOR"/>
    <property type="match status" value="1"/>
</dbReference>
<dbReference type="RefSeq" id="WP_260795421.1">
    <property type="nucleotide sequence ID" value="NZ_CP093313.1"/>
</dbReference>
<dbReference type="GO" id="GO:0033013">
    <property type="term" value="P:tetrapyrrole metabolic process"/>
    <property type="evidence" value="ECO:0007669"/>
    <property type="project" value="UniProtKB-ARBA"/>
</dbReference>
<dbReference type="KEGG" id="orp:MOP44_07670"/>
<sequence length="155" mass="17260">MRAASLVFLILLCQGIGILGARWTAPEIPAWYSTLTKPSFNPPSWIFGPVWTLLYLLMAIAAWRIVHTPASTDRTAALAVFAIQLALNLLWSWIFFRHHALGAALVEVICLWLTIAVSAILFARIDSIAAWLLTPYLAWTAFASLLNGAIWRLNK</sequence>
<dbReference type="CDD" id="cd15904">
    <property type="entry name" value="TSPO_MBR"/>
    <property type="match status" value="1"/>
</dbReference>
<feature type="transmembrane region" description="Helical" evidence="6">
    <location>
        <begin position="130"/>
        <end position="151"/>
    </location>
</feature>
<feature type="transmembrane region" description="Helical" evidence="6">
    <location>
        <begin position="45"/>
        <end position="63"/>
    </location>
</feature>
<comment type="subcellular location">
    <subcellularLocation>
        <location evidence="1">Membrane</location>
        <topology evidence="1">Multi-pass membrane protein</topology>
    </subcellularLocation>
</comment>
<dbReference type="Gene3D" id="1.20.1260.100">
    <property type="entry name" value="TspO/MBR protein"/>
    <property type="match status" value="1"/>
</dbReference>
<keyword evidence="4 6" id="KW-1133">Transmembrane helix</keyword>
<evidence type="ECO:0000313" key="7">
    <source>
        <dbReference type="EMBL" id="UWZ85815.1"/>
    </source>
</evidence>
<evidence type="ECO:0000256" key="6">
    <source>
        <dbReference type="SAM" id="Phobius"/>
    </source>
</evidence>
<dbReference type="InterPro" id="IPR004307">
    <property type="entry name" value="TspO_MBR"/>
</dbReference>
<dbReference type="GO" id="GO:0016020">
    <property type="term" value="C:membrane"/>
    <property type="evidence" value="ECO:0007669"/>
    <property type="project" value="UniProtKB-SubCell"/>
</dbReference>
<dbReference type="PIRSF" id="PIRSF005859">
    <property type="entry name" value="PBR"/>
    <property type="match status" value="1"/>
</dbReference>
<dbReference type="FunFam" id="1.20.1260.100:FF:000001">
    <property type="entry name" value="translocator protein 2"/>
    <property type="match status" value="1"/>
</dbReference>
<evidence type="ECO:0000313" key="8">
    <source>
        <dbReference type="Proteomes" id="UP001059380"/>
    </source>
</evidence>
<dbReference type="Proteomes" id="UP001059380">
    <property type="component" value="Chromosome"/>
</dbReference>
<accession>A0A9J7BT62</accession>
<feature type="transmembrane region" description="Helical" evidence="6">
    <location>
        <begin position="100"/>
        <end position="123"/>
    </location>
</feature>
<keyword evidence="8" id="KW-1185">Reference proteome</keyword>
<keyword evidence="5 6" id="KW-0472">Membrane</keyword>
<evidence type="ECO:0000256" key="5">
    <source>
        <dbReference type="ARBA" id="ARBA00023136"/>
    </source>
</evidence>
<evidence type="ECO:0000256" key="2">
    <source>
        <dbReference type="ARBA" id="ARBA00007524"/>
    </source>
</evidence>
<dbReference type="PANTHER" id="PTHR10057:SF0">
    <property type="entry name" value="TRANSLOCATOR PROTEIN"/>
    <property type="match status" value="1"/>
</dbReference>